<dbReference type="KEGG" id="aaf:AURANDRAFT_16465"/>
<reference evidence="2 3" key="1">
    <citation type="journal article" date="2011" name="Proc. Natl. Acad. Sci. U.S.A.">
        <title>Niche of harmful alga Aureococcus anophagefferens revealed through ecogenomics.</title>
        <authorList>
            <person name="Gobler C.J."/>
            <person name="Berry D.L."/>
            <person name="Dyhrman S.T."/>
            <person name="Wilhelm S.W."/>
            <person name="Salamov A."/>
            <person name="Lobanov A.V."/>
            <person name="Zhang Y."/>
            <person name="Collier J.L."/>
            <person name="Wurch L.L."/>
            <person name="Kustka A.B."/>
            <person name="Dill B.D."/>
            <person name="Shah M."/>
            <person name="VerBerkmoes N.C."/>
            <person name="Kuo A."/>
            <person name="Terry A."/>
            <person name="Pangilinan J."/>
            <person name="Lindquist E.A."/>
            <person name="Lucas S."/>
            <person name="Paulsen I.T."/>
            <person name="Hattenrath-Lehmann T.K."/>
            <person name="Talmage S.C."/>
            <person name="Walker E.A."/>
            <person name="Koch F."/>
            <person name="Burson A.M."/>
            <person name="Marcoval M.A."/>
            <person name="Tang Y.Z."/>
            <person name="Lecleir G.R."/>
            <person name="Coyne K.J."/>
            <person name="Berg G.M."/>
            <person name="Bertrand E.M."/>
            <person name="Saito M.A."/>
            <person name="Gladyshev V.N."/>
            <person name="Grigoriev I.V."/>
        </authorList>
    </citation>
    <scope>NUCLEOTIDE SEQUENCE [LARGE SCALE GENOMIC DNA]</scope>
    <source>
        <strain evidence="3">CCMP 1984</strain>
    </source>
</reference>
<accession>F0YND0</accession>
<dbReference type="PROSITE" id="PS50127">
    <property type="entry name" value="UBC_2"/>
    <property type="match status" value="1"/>
</dbReference>
<feature type="non-terminal residue" evidence="2">
    <location>
        <position position="134"/>
    </location>
</feature>
<dbReference type="SUPFAM" id="SSF54495">
    <property type="entry name" value="UBC-like"/>
    <property type="match status" value="1"/>
</dbReference>
<name>F0YND0_AURAN</name>
<dbReference type="InParanoid" id="F0YND0"/>
<gene>
    <name evidence="2" type="ORF">AURANDRAFT_16465</name>
</gene>
<dbReference type="InterPro" id="IPR016135">
    <property type="entry name" value="UBQ-conjugating_enzyme/RWD"/>
</dbReference>
<dbReference type="PANTHER" id="PTHR24067">
    <property type="entry name" value="UBIQUITIN-CONJUGATING ENZYME E2"/>
    <property type="match status" value="1"/>
</dbReference>
<dbReference type="AlphaFoldDB" id="F0YND0"/>
<protein>
    <recommendedName>
        <fullName evidence="1">UBC core domain-containing protein</fullName>
    </recommendedName>
</protein>
<dbReference type="InterPro" id="IPR050113">
    <property type="entry name" value="Ub_conjugating_enzyme"/>
</dbReference>
<evidence type="ECO:0000259" key="1">
    <source>
        <dbReference type="PROSITE" id="PS50127"/>
    </source>
</evidence>
<dbReference type="Proteomes" id="UP000002729">
    <property type="component" value="Unassembled WGS sequence"/>
</dbReference>
<evidence type="ECO:0000313" key="2">
    <source>
        <dbReference type="EMBL" id="EGB03388.1"/>
    </source>
</evidence>
<dbReference type="GeneID" id="20218668"/>
<dbReference type="Gene3D" id="3.10.110.10">
    <property type="entry name" value="Ubiquitin Conjugating Enzyme"/>
    <property type="match status" value="1"/>
</dbReference>
<evidence type="ECO:0000313" key="3">
    <source>
        <dbReference type="Proteomes" id="UP000002729"/>
    </source>
</evidence>
<feature type="domain" description="UBC core" evidence="1">
    <location>
        <begin position="1"/>
        <end position="134"/>
    </location>
</feature>
<proteinExistence type="predicted"/>
<dbReference type="eggNOG" id="KOG0419">
    <property type="taxonomic scope" value="Eukaryota"/>
</dbReference>
<dbReference type="InterPro" id="IPR000608">
    <property type="entry name" value="UBC"/>
</dbReference>
<sequence length="134" mass="15109">KRLMRELGMLKNSPHESIDVYPCEDDLSFWKAVIEGPDGLYAGATFLLSLEFPADYPSSAPCLRFLTEIRHVNVNRHGRVCHAILEGDYGIDVSVRDILSYVYGLLLCPDAETATDSNLASLYFEHPERYKQAV</sequence>
<dbReference type="RefSeq" id="XP_009041918.1">
    <property type="nucleotide sequence ID" value="XM_009043670.1"/>
</dbReference>
<dbReference type="OrthoDB" id="10069349at2759"/>
<dbReference type="EMBL" id="GL833173">
    <property type="protein sequence ID" value="EGB03388.1"/>
    <property type="molecule type" value="Genomic_DNA"/>
</dbReference>
<organism evidence="3">
    <name type="scientific">Aureococcus anophagefferens</name>
    <name type="common">Harmful bloom alga</name>
    <dbReference type="NCBI Taxonomy" id="44056"/>
    <lineage>
        <taxon>Eukaryota</taxon>
        <taxon>Sar</taxon>
        <taxon>Stramenopiles</taxon>
        <taxon>Ochrophyta</taxon>
        <taxon>Pelagophyceae</taxon>
        <taxon>Pelagomonadales</taxon>
        <taxon>Pelagomonadaceae</taxon>
        <taxon>Aureococcus</taxon>
    </lineage>
</organism>
<keyword evidence="3" id="KW-1185">Reference proteome</keyword>
<dbReference type="Pfam" id="PF00179">
    <property type="entry name" value="UQ_con"/>
    <property type="match status" value="1"/>
</dbReference>
<feature type="non-terminal residue" evidence="2">
    <location>
        <position position="1"/>
    </location>
</feature>
<dbReference type="SMART" id="SM00212">
    <property type="entry name" value="UBCc"/>
    <property type="match status" value="1"/>
</dbReference>